<dbReference type="OrthoDB" id="2379301at2759"/>
<keyword evidence="2" id="KW-1185">Reference proteome</keyword>
<evidence type="ECO:0000313" key="1">
    <source>
        <dbReference type="EMBL" id="CAG8463930.1"/>
    </source>
</evidence>
<dbReference type="Gene3D" id="3.40.50.300">
    <property type="entry name" value="P-loop containing nucleotide triphosphate hydrolases"/>
    <property type="match status" value="1"/>
</dbReference>
<gene>
    <name evidence="1" type="ORF">AMORRO_LOCUS1535</name>
</gene>
<protein>
    <submittedName>
        <fullName evidence="1">2912_t:CDS:1</fullName>
    </submittedName>
</protein>
<name>A0A9N8VWZ3_9GLOM</name>
<accession>A0A9N8VWZ3</accession>
<comment type="caution">
    <text evidence="1">The sequence shown here is derived from an EMBL/GenBank/DDBJ whole genome shotgun (WGS) entry which is preliminary data.</text>
</comment>
<dbReference type="EMBL" id="CAJVPV010000579">
    <property type="protein sequence ID" value="CAG8463930.1"/>
    <property type="molecule type" value="Genomic_DNA"/>
</dbReference>
<dbReference type="Gene3D" id="3.30.40.220">
    <property type="match status" value="1"/>
</dbReference>
<dbReference type="SUPFAM" id="SSF52540">
    <property type="entry name" value="P-loop containing nucleoside triphosphate hydrolases"/>
    <property type="match status" value="1"/>
</dbReference>
<dbReference type="AlphaFoldDB" id="A0A9N8VWZ3"/>
<reference evidence="1" key="1">
    <citation type="submission" date="2021-06" db="EMBL/GenBank/DDBJ databases">
        <authorList>
            <person name="Kallberg Y."/>
            <person name="Tangrot J."/>
            <person name="Rosling A."/>
        </authorList>
    </citation>
    <scope>NUCLEOTIDE SEQUENCE</scope>
    <source>
        <strain evidence="1">CL551</strain>
    </source>
</reference>
<dbReference type="Pfam" id="PF13604">
    <property type="entry name" value="AAA_30"/>
    <property type="match status" value="1"/>
</dbReference>
<sequence length="879" mass="101534">MPAHKRALAEFNEKVLKPGCNLKDLHILEKNEKDGGLGMKIIIKDILGNEMWNSGKYKKRSTLTVFCYKNHTWKSSIPEMPQVSSVCNMDLECERALASACIKTKEGKVNIDDKKIAEALISFVARELPKATRIWIIDSIPKSLLQTDMWAEVACAWLEELEEVPDFSQELKVKYNELEKFLEGAQSYRFCCWREREAYLGCEDSERSASEALPWVRQYGFSEQIQRRACVDNIESIRSLTGIVQLVIWEFSQGLHSFTAGLIGQHLTEKEGWIPTPFIDYLLSAGWFISATPREIIYSVGKKSQIEFPPDRDLAVRFVESCACNAQVTSVLIRNKNEADMINQWLVRKKCQPNRTSNEYGTLIKYEGDKKRAQWLHIRFFVLAYIHIAVLKQLKRFPIENVFYDKIFNLEEKNIDTTEIKNEFNKREKHAESIIVIDTPMIKYSQWRKKKPVGQGGSGKTIRAIHVFSNRKIVVLTPANLLAEYHRKQNPGLTAMTYHKYFHLGATAINEWDPVCLGKKTLAEILIFDEACMIPKKVLQRLLSYAESQGCQIIMCGDPGQLTSWGDKEGPHKFLTEWADEVIWCIEDYSAQDDELKALKLRMWMKNDIIQLLEFCKAIPKTTWENALAQWTPNNIWICSTNDMGMRIESALLQAHASHFPNEPSIIRFDPDDSIKHKYRIQEKPVQIPSSIEIIEAYKYAGWGTIHRIQGQTIEAPKHCFIVDHSLEVAPPNDILEYIELTELQATPCPQIIEAKLRRYKLNDCRKNRHFPRPLIIVEDWEVDNKSDLIKDSTVCEKPLFLAENDEKNAISSLTIKDIIGIAIQQNKCCKVCRVPLLFQGYPKHYPQSFSVDRLDDAEGHYRQNIRITCLHCNEWHQR</sequence>
<organism evidence="1 2">
    <name type="scientific">Acaulospora morrowiae</name>
    <dbReference type="NCBI Taxonomy" id="94023"/>
    <lineage>
        <taxon>Eukaryota</taxon>
        <taxon>Fungi</taxon>
        <taxon>Fungi incertae sedis</taxon>
        <taxon>Mucoromycota</taxon>
        <taxon>Glomeromycotina</taxon>
        <taxon>Glomeromycetes</taxon>
        <taxon>Diversisporales</taxon>
        <taxon>Acaulosporaceae</taxon>
        <taxon>Acaulospora</taxon>
    </lineage>
</organism>
<proteinExistence type="predicted"/>
<evidence type="ECO:0000313" key="2">
    <source>
        <dbReference type="Proteomes" id="UP000789342"/>
    </source>
</evidence>
<dbReference type="InterPro" id="IPR027417">
    <property type="entry name" value="P-loop_NTPase"/>
</dbReference>
<dbReference type="Proteomes" id="UP000789342">
    <property type="component" value="Unassembled WGS sequence"/>
</dbReference>